<proteinExistence type="predicted"/>
<dbReference type="AlphaFoldDB" id="A0AAV6INT0"/>
<feature type="compositionally biased region" description="Basic and acidic residues" evidence="1">
    <location>
        <begin position="49"/>
        <end position="77"/>
    </location>
</feature>
<name>A0AAV6INT0_9ERIC</name>
<reference evidence="2" key="1">
    <citation type="submission" date="2020-08" db="EMBL/GenBank/DDBJ databases">
        <title>Plant Genome Project.</title>
        <authorList>
            <person name="Zhang R.-G."/>
        </authorList>
    </citation>
    <scope>NUCLEOTIDE SEQUENCE</scope>
    <source>
        <strain evidence="2">WSP0</strain>
        <tissue evidence="2">Leaf</tissue>
    </source>
</reference>
<evidence type="ECO:0000313" key="2">
    <source>
        <dbReference type="EMBL" id="KAG5529585.1"/>
    </source>
</evidence>
<comment type="caution">
    <text evidence="2">The sequence shown here is derived from an EMBL/GenBank/DDBJ whole genome shotgun (WGS) entry which is preliminary data.</text>
</comment>
<accession>A0AAV6INT0</accession>
<evidence type="ECO:0000256" key="1">
    <source>
        <dbReference type="SAM" id="MobiDB-lite"/>
    </source>
</evidence>
<sequence>MVEISVPQYLKRESRYRKTRSGISVPQNGGNLGTVKPRHEISVPQNCDGKSRYRETLSPESRFRETTGESRYHETSTRKRTVGISVPRNLVPESQYRRMVEISVPQYLKRESRYRETSFWNLGTAEWWKSRTLAGTERLLGNAGSNQAELGQELEDCLKTSVETGQNSNWNWEVARKCQQNS</sequence>
<feature type="region of interest" description="Disordered" evidence="1">
    <location>
        <begin position="15"/>
        <end position="79"/>
    </location>
</feature>
<gene>
    <name evidence="2" type="ORF">RHGRI_030093</name>
</gene>
<protein>
    <submittedName>
        <fullName evidence="2">Uncharacterized protein</fullName>
    </submittedName>
</protein>
<dbReference type="Proteomes" id="UP000823749">
    <property type="component" value="Chromosome 10"/>
</dbReference>
<evidence type="ECO:0000313" key="3">
    <source>
        <dbReference type="Proteomes" id="UP000823749"/>
    </source>
</evidence>
<dbReference type="EMBL" id="JACTNZ010000010">
    <property type="protein sequence ID" value="KAG5529585.1"/>
    <property type="molecule type" value="Genomic_DNA"/>
</dbReference>
<organism evidence="2 3">
    <name type="scientific">Rhododendron griersonianum</name>
    <dbReference type="NCBI Taxonomy" id="479676"/>
    <lineage>
        <taxon>Eukaryota</taxon>
        <taxon>Viridiplantae</taxon>
        <taxon>Streptophyta</taxon>
        <taxon>Embryophyta</taxon>
        <taxon>Tracheophyta</taxon>
        <taxon>Spermatophyta</taxon>
        <taxon>Magnoliopsida</taxon>
        <taxon>eudicotyledons</taxon>
        <taxon>Gunneridae</taxon>
        <taxon>Pentapetalae</taxon>
        <taxon>asterids</taxon>
        <taxon>Ericales</taxon>
        <taxon>Ericaceae</taxon>
        <taxon>Ericoideae</taxon>
        <taxon>Rhodoreae</taxon>
        <taxon>Rhododendron</taxon>
    </lineage>
</organism>
<keyword evidence="3" id="KW-1185">Reference proteome</keyword>